<comment type="caution">
    <text evidence="1">The sequence shown here is derived from an EMBL/GenBank/DDBJ whole genome shotgun (WGS) entry which is preliminary data.</text>
</comment>
<dbReference type="AlphaFoldDB" id="A0A4Y2C894"/>
<proteinExistence type="predicted"/>
<accession>A0A4Y2C894</accession>
<protein>
    <submittedName>
        <fullName evidence="1">Uncharacterized protein</fullName>
    </submittedName>
</protein>
<dbReference type="EMBL" id="BGPR01000152">
    <property type="protein sequence ID" value="GBL99987.1"/>
    <property type="molecule type" value="Genomic_DNA"/>
</dbReference>
<keyword evidence="2" id="KW-1185">Reference proteome</keyword>
<dbReference type="Proteomes" id="UP000499080">
    <property type="component" value="Unassembled WGS sequence"/>
</dbReference>
<reference evidence="1 2" key="1">
    <citation type="journal article" date="2019" name="Sci. Rep.">
        <title>Orb-weaving spider Araneus ventricosus genome elucidates the spidroin gene catalogue.</title>
        <authorList>
            <person name="Kono N."/>
            <person name="Nakamura H."/>
            <person name="Ohtoshi R."/>
            <person name="Moran D.A.P."/>
            <person name="Shinohara A."/>
            <person name="Yoshida Y."/>
            <person name="Fujiwara M."/>
            <person name="Mori M."/>
            <person name="Tomita M."/>
            <person name="Arakawa K."/>
        </authorList>
    </citation>
    <scope>NUCLEOTIDE SEQUENCE [LARGE SCALE GENOMIC DNA]</scope>
</reference>
<sequence length="122" mass="13833">MPKGRGGLVVRSRPRGPVRNPIPRTIHRHLNVPYQCLAVMATLHLDHPTSIMIPDEVQRGRKSTGHMHWCPKITHNFEDARLQSVAETRGTYYLRNSHFTVKIRSRGQLGLPPERDAGENGV</sequence>
<gene>
    <name evidence="1" type="ORF">AVEN_19459_1</name>
</gene>
<name>A0A4Y2C894_ARAVE</name>
<evidence type="ECO:0000313" key="2">
    <source>
        <dbReference type="Proteomes" id="UP000499080"/>
    </source>
</evidence>
<organism evidence="1 2">
    <name type="scientific">Araneus ventricosus</name>
    <name type="common">Orbweaver spider</name>
    <name type="synonym">Epeira ventricosa</name>
    <dbReference type="NCBI Taxonomy" id="182803"/>
    <lineage>
        <taxon>Eukaryota</taxon>
        <taxon>Metazoa</taxon>
        <taxon>Ecdysozoa</taxon>
        <taxon>Arthropoda</taxon>
        <taxon>Chelicerata</taxon>
        <taxon>Arachnida</taxon>
        <taxon>Araneae</taxon>
        <taxon>Araneomorphae</taxon>
        <taxon>Entelegynae</taxon>
        <taxon>Araneoidea</taxon>
        <taxon>Araneidae</taxon>
        <taxon>Araneus</taxon>
    </lineage>
</organism>
<evidence type="ECO:0000313" key="1">
    <source>
        <dbReference type="EMBL" id="GBL99987.1"/>
    </source>
</evidence>